<protein>
    <submittedName>
        <fullName evidence="3">Terminase large subunit</fullName>
    </submittedName>
</protein>
<gene>
    <name evidence="3" type="ORF">FOB19_04090</name>
</gene>
<dbReference type="Gene3D" id="3.40.50.300">
    <property type="entry name" value="P-loop containing nucleotide triphosphate hydrolases"/>
    <property type="match status" value="1"/>
</dbReference>
<dbReference type="AlphaFoldDB" id="A0A6N1MTH7"/>
<evidence type="ECO:0000259" key="1">
    <source>
        <dbReference type="Pfam" id="PF03354"/>
    </source>
</evidence>
<dbReference type="GO" id="GO:0004519">
    <property type="term" value="F:endonuclease activity"/>
    <property type="evidence" value="ECO:0007669"/>
    <property type="project" value="InterPro"/>
</dbReference>
<dbReference type="InterPro" id="IPR046462">
    <property type="entry name" value="TerL_nuclease"/>
</dbReference>
<dbReference type="Pfam" id="PF20441">
    <property type="entry name" value="TerL_nuclease"/>
    <property type="match status" value="1"/>
</dbReference>
<dbReference type="RefSeq" id="WP_174894240.1">
    <property type="nucleotide sequence ID" value="NZ_CP054803.1"/>
</dbReference>
<evidence type="ECO:0000259" key="2">
    <source>
        <dbReference type="Pfam" id="PF20441"/>
    </source>
</evidence>
<accession>A0A6N1MTH7</accession>
<dbReference type="PANTHER" id="PTHR41287">
    <property type="match status" value="1"/>
</dbReference>
<dbReference type="InterPro" id="IPR027417">
    <property type="entry name" value="P-loop_NTPase"/>
</dbReference>
<feature type="domain" description="Terminase large subunit-like ATPase" evidence="1">
    <location>
        <begin position="111"/>
        <end position="286"/>
    </location>
</feature>
<proteinExistence type="predicted"/>
<organism evidence="3 4">
    <name type="scientific">Acinetobacter lwoffii</name>
    <dbReference type="NCBI Taxonomy" id="28090"/>
    <lineage>
        <taxon>Bacteria</taxon>
        <taxon>Pseudomonadati</taxon>
        <taxon>Pseudomonadota</taxon>
        <taxon>Gammaproteobacteria</taxon>
        <taxon>Moraxellales</taxon>
        <taxon>Moraxellaceae</taxon>
        <taxon>Acinetobacter</taxon>
    </lineage>
</organism>
<reference evidence="3 4" key="1">
    <citation type="submission" date="2019-11" db="EMBL/GenBank/DDBJ databases">
        <title>FDA dAtabase for Regulatory Grade micrObial Sequences (FDA-ARGOS): Supporting development and validation of Infectious Disease Dx tests.</title>
        <authorList>
            <person name="Patel R."/>
            <person name="Rucinski S."/>
            <person name="Tallon L."/>
            <person name="Sadzewicz L."/>
            <person name="Vavikolanu K."/>
            <person name="Mehta A."/>
            <person name="Aluvathingal J."/>
            <person name="Nadendla S."/>
            <person name="Nandy P."/>
            <person name="Geyer C."/>
            <person name="Yan Y."/>
            <person name="Sichtig H."/>
        </authorList>
    </citation>
    <scope>NUCLEOTIDE SEQUENCE [LARGE SCALE GENOMIC DNA]</scope>
    <source>
        <strain evidence="3 4">FDAARGOS_557</strain>
    </source>
</reference>
<sequence>MRDYFKIALQYCHDVRSGVRTAGQLEKLAAKRFLNDLTRSGYPVVSDDPELEELLKTLKVGTKPADIHFDYTFDIESARHACFFIETCPHTTGTLAKIQPNGLRHMLVMEPWQVFITVNIFGWLNTEGLRRFIYFYIEVAKKNGKSTWIAAVALYMAFVDGEPGAEVYSAATSREQANIIFGTAKTMVDYSPFMRQRFGIETAQYSIFQSSSNSVFKALSQDRGGTKDGLNVHMGVIDELHAHKDSSMYDIVADGIAARDQPLVGAISTAGDDNLGVCYRERSTVENVLRGKAKHEQYFGMIFCLDRGDDWKDPKNWPKANPNYGISVTTNYLEAKFKKVLISPSSEAFFRQKHLNEWVGALNGWISPSVWERCYKDVKLKELDGQIRFGGYDLASRLDLADWGELIPRMEDDGKIHWYAFVHSYINERVLETKEAINGEKRPDEYPVWRDNGWLIATPGESTDYKRIQRDIEDAHVRNPFYEIGHDPYHAEQLTANLLDEGVNVVEVPQKTEHLSPAMRWIEVLMAEGRFHHCGDPVFSWCATNVVVKEDAKENIFPRKISSAKKIDAMVAIIIAASRARFHDDESVFELVPGQDGDEWDADEYISNMVVVRR</sequence>
<dbReference type="InterPro" id="IPR005021">
    <property type="entry name" value="Terminase_largesu-like"/>
</dbReference>
<dbReference type="EMBL" id="CP054803">
    <property type="protein sequence ID" value="QKU20680.1"/>
    <property type="molecule type" value="Genomic_DNA"/>
</dbReference>
<feature type="domain" description="Terminase large subunit-like endonuclease" evidence="2">
    <location>
        <begin position="294"/>
        <end position="583"/>
    </location>
</feature>
<dbReference type="Pfam" id="PF03354">
    <property type="entry name" value="TerL_ATPase"/>
    <property type="match status" value="1"/>
</dbReference>
<dbReference type="InterPro" id="IPR046461">
    <property type="entry name" value="TerL_ATPase"/>
</dbReference>
<dbReference type="PANTHER" id="PTHR41287:SF1">
    <property type="entry name" value="PROTEIN YMFN"/>
    <property type="match status" value="1"/>
</dbReference>
<evidence type="ECO:0000313" key="3">
    <source>
        <dbReference type="EMBL" id="QKU20680.1"/>
    </source>
</evidence>
<name>A0A6N1MTH7_ACILW</name>
<evidence type="ECO:0000313" key="4">
    <source>
        <dbReference type="Proteomes" id="UP000509126"/>
    </source>
</evidence>
<dbReference type="Proteomes" id="UP000509126">
    <property type="component" value="Chromosome"/>
</dbReference>